<dbReference type="Pfam" id="PF19016">
    <property type="entry name" value="DUF5745"/>
    <property type="match status" value="1"/>
</dbReference>
<keyword evidence="1" id="KW-0175">Coiled coil</keyword>
<dbReference type="PANTHER" id="PTHR22545:SF0">
    <property type="entry name" value="CENTROSOMAL PROTEIN OF 95 KDA"/>
    <property type="match status" value="1"/>
</dbReference>
<evidence type="ECO:0000313" key="4">
    <source>
        <dbReference type="Proteomes" id="UP000694521"/>
    </source>
</evidence>
<dbReference type="AlphaFoldDB" id="A0A8B9IE58"/>
<sequence>DHIKHLSECGADVFVRLYESILGEKVPDFIAAPRSQEDDAHNVQAVIDSLALDYLQVSLSHITELFVPSHDVDGSESTSELIRLGDTAHSFSERGEVMNRLCWVNHSDRWQPSSVVPDGLSSSAKKLGEPIRQAIPLLPPFQPAEARSHDPVERDYQSSDSQSAALVDCQEVETPTVIFRIEMKSLFCFSRYENSTTDSLEESLSPRTTKENLSKQELHKVSEKLSRRLNELDLVSEIFVVSKQAGLRSNSFNNKNVNLILMKRKSAEFIVYICLYLVVEVRDDDLLLQLLEEFPHLHISNHMMNKMWRQQLAQTEQLKAASGRARLKLQNEVTRTELLTEQVKEKRQQIVRARKYYEDYRVQLRAKMMRARTREERIFKNLFEEGLEIQKQRLKDLRAYAQEMRAEQRREHQNELESMENYYKDQFSMLAEALSQERQEIQTREKAQAQMLQKTKRELRSRMEKEIQQLQTAIMQNDDDTFFQELEADRLKSRLQMASFQYSKSSFS</sequence>
<reference evidence="3" key="2">
    <citation type="submission" date="2025-09" db="UniProtKB">
        <authorList>
            <consortium name="Ensembl"/>
        </authorList>
    </citation>
    <scope>IDENTIFICATION</scope>
</reference>
<reference evidence="3" key="1">
    <citation type="submission" date="2025-08" db="UniProtKB">
        <authorList>
            <consortium name="Ensembl"/>
        </authorList>
    </citation>
    <scope>IDENTIFICATION</scope>
</reference>
<evidence type="ECO:0000259" key="2">
    <source>
        <dbReference type="Pfam" id="PF19016"/>
    </source>
</evidence>
<feature type="coiled-coil region" evidence="1">
    <location>
        <begin position="449"/>
        <end position="480"/>
    </location>
</feature>
<accession>A0A8B9IE58</accession>
<dbReference type="PANTHER" id="PTHR22545">
    <property type="entry name" value="CENTROSOMAL PROTEIN OF 95 KDA"/>
    <property type="match status" value="1"/>
</dbReference>
<dbReference type="GO" id="GO:0005813">
    <property type="term" value="C:centrosome"/>
    <property type="evidence" value="ECO:0007669"/>
    <property type="project" value="InterPro"/>
</dbReference>
<proteinExistence type="predicted"/>
<dbReference type="InterPro" id="IPR026619">
    <property type="entry name" value="CEP95"/>
</dbReference>
<feature type="domain" description="DUF5745" evidence="2">
    <location>
        <begin position="27"/>
        <end position="63"/>
    </location>
</feature>
<dbReference type="Ensembl" id="ENSACDT00005001213.1">
    <property type="protein sequence ID" value="ENSACDP00005001025.1"/>
    <property type="gene ID" value="ENSACDG00005000702.1"/>
</dbReference>
<dbReference type="Proteomes" id="UP000694521">
    <property type="component" value="Unplaced"/>
</dbReference>
<evidence type="ECO:0000313" key="3">
    <source>
        <dbReference type="Ensembl" id="ENSACDP00005001025.1"/>
    </source>
</evidence>
<evidence type="ECO:0000256" key="1">
    <source>
        <dbReference type="SAM" id="Coils"/>
    </source>
</evidence>
<dbReference type="GO" id="GO:0000922">
    <property type="term" value="C:spindle pole"/>
    <property type="evidence" value="ECO:0007669"/>
    <property type="project" value="InterPro"/>
</dbReference>
<organism evidence="3 4">
    <name type="scientific">Anser cygnoides</name>
    <name type="common">Swan goose</name>
    <dbReference type="NCBI Taxonomy" id="8845"/>
    <lineage>
        <taxon>Eukaryota</taxon>
        <taxon>Metazoa</taxon>
        <taxon>Chordata</taxon>
        <taxon>Craniata</taxon>
        <taxon>Vertebrata</taxon>
        <taxon>Euteleostomi</taxon>
        <taxon>Archelosauria</taxon>
        <taxon>Archosauria</taxon>
        <taxon>Dinosauria</taxon>
        <taxon>Saurischia</taxon>
        <taxon>Theropoda</taxon>
        <taxon>Coelurosauria</taxon>
        <taxon>Aves</taxon>
        <taxon>Neognathae</taxon>
        <taxon>Galloanserae</taxon>
        <taxon>Anseriformes</taxon>
        <taxon>Anatidae</taxon>
        <taxon>Anserinae</taxon>
        <taxon>Anser</taxon>
    </lineage>
</organism>
<name>A0A8B9IE58_ANSCY</name>
<protein>
    <submittedName>
        <fullName evidence="3">Centrosomal protein 95</fullName>
    </submittedName>
</protein>
<keyword evidence="4" id="KW-1185">Reference proteome</keyword>
<dbReference type="InterPro" id="IPR044039">
    <property type="entry name" value="DUF5745"/>
</dbReference>